<keyword evidence="1" id="KW-1133">Transmembrane helix</keyword>
<evidence type="ECO:0000313" key="3">
    <source>
        <dbReference type="EMBL" id="RMH91473.1"/>
    </source>
</evidence>
<dbReference type="InterPro" id="IPR029016">
    <property type="entry name" value="GAF-like_dom_sf"/>
</dbReference>
<sequence length="457" mass="50661">MALSSAHKDFTLAPRASTAVSWLETWLITGLAIGIGYWLMPADPLMVENSFPWPVLAPLLLGMRYGFMRGLVSAVLLILALIAYHRFGDGLYPEMPASFIVGVLVSGMLVGEFRDIWERRLERLDLANDYRQLRLDEFTRAHYILRISHDRLEQRVAGSDQSLRSSLVGLRNQLRSLPRGDDPLAALAEPVLSLLTQYGSFRAAGLYRVKSGAAVASPLSVVGDTAPLDENDLLLRMCLKRGELVSIREELLERGEHKQHSSYQLCVPLIDTEGRILAILAVEQMPFFSFNDRVFGLLSILAGHIADLILSDPQTLQLQDMDSQVFSQNLKRSLSDARSHGLDASLYCLEVGASPSREKLLRLIEDSRRGLDLQLRAENQRGNTCVLVLLPLTSAEGAQGYLFRLNALLAERFGAGETLESLQVKVLAHDLGTASGHDSIRHFLYSECALNDQQVAV</sequence>
<dbReference type="RefSeq" id="WP_122163447.1">
    <property type="nucleotide sequence ID" value="NZ_JAMOIB010000003.1"/>
</dbReference>
<protein>
    <submittedName>
        <fullName evidence="3">Sugar transporter</fullName>
    </submittedName>
</protein>
<dbReference type="EMBL" id="RFFM01000001">
    <property type="protein sequence ID" value="RMH91473.1"/>
    <property type="molecule type" value="Genomic_DNA"/>
</dbReference>
<gene>
    <name evidence="3" type="ORF">EA797_01610</name>
</gene>
<evidence type="ECO:0000256" key="1">
    <source>
        <dbReference type="SAM" id="Phobius"/>
    </source>
</evidence>
<dbReference type="InterPro" id="IPR031583">
    <property type="entry name" value="PelD_GGDEF"/>
</dbReference>
<feature type="transmembrane region" description="Helical" evidence="1">
    <location>
        <begin position="20"/>
        <end position="40"/>
    </location>
</feature>
<keyword evidence="3" id="KW-0813">Transport</keyword>
<keyword evidence="4" id="KW-1185">Reference proteome</keyword>
<dbReference type="InterPro" id="IPR038367">
    <property type="entry name" value="PelD_GGDEF_sf"/>
</dbReference>
<dbReference type="OrthoDB" id="5442761at2"/>
<dbReference type="Gene3D" id="3.30.450.40">
    <property type="match status" value="1"/>
</dbReference>
<organism evidence="3 4">
    <name type="scientific">Stutzerimonas zhaodongensis</name>
    <dbReference type="NCBI Taxonomy" id="1176257"/>
    <lineage>
        <taxon>Bacteria</taxon>
        <taxon>Pseudomonadati</taxon>
        <taxon>Pseudomonadota</taxon>
        <taxon>Gammaproteobacteria</taxon>
        <taxon>Pseudomonadales</taxon>
        <taxon>Pseudomonadaceae</taxon>
        <taxon>Stutzerimonas</taxon>
    </lineage>
</organism>
<feature type="domain" description="PelD GGDEF" evidence="2">
    <location>
        <begin position="324"/>
        <end position="445"/>
    </location>
</feature>
<keyword evidence="3" id="KW-0762">Sugar transport</keyword>
<dbReference type="Proteomes" id="UP000269774">
    <property type="component" value="Unassembled WGS sequence"/>
</dbReference>
<dbReference type="Gene3D" id="3.30.70.2880">
    <property type="match status" value="1"/>
</dbReference>
<dbReference type="SUPFAM" id="SSF55781">
    <property type="entry name" value="GAF domain-like"/>
    <property type="match status" value="1"/>
</dbReference>
<keyword evidence="1" id="KW-0472">Membrane</keyword>
<keyword evidence="1" id="KW-0812">Transmembrane</keyword>
<proteinExistence type="predicted"/>
<reference evidence="3 4" key="1">
    <citation type="submission" date="2018-10" db="EMBL/GenBank/DDBJ databases">
        <title>Pseudomonas zhaodongensis NEAU-ST5-21(T) genome.</title>
        <authorList>
            <person name="Peng J."/>
            <person name="Liu Z.-P."/>
        </authorList>
    </citation>
    <scope>NUCLEOTIDE SEQUENCE [LARGE SCALE GENOMIC DNA]</scope>
    <source>
        <strain evidence="3 4">NEAU-ST5-21</strain>
    </source>
</reference>
<dbReference type="Pfam" id="PF16963">
    <property type="entry name" value="PelD_GGDEF"/>
    <property type="match status" value="1"/>
</dbReference>
<name>A0A3M2HUG5_9GAMM</name>
<evidence type="ECO:0000313" key="4">
    <source>
        <dbReference type="Proteomes" id="UP000269774"/>
    </source>
</evidence>
<accession>A0A3M2HUG5</accession>
<dbReference type="AlphaFoldDB" id="A0A3M2HUG5"/>
<evidence type="ECO:0000259" key="2">
    <source>
        <dbReference type="Pfam" id="PF16963"/>
    </source>
</evidence>
<comment type="caution">
    <text evidence="3">The sequence shown here is derived from an EMBL/GenBank/DDBJ whole genome shotgun (WGS) entry which is preliminary data.</text>
</comment>
<feature type="transmembrane region" description="Helical" evidence="1">
    <location>
        <begin position="96"/>
        <end position="113"/>
    </location>
</feature>
<feature type="transmembrane region" description="Helical" evidence="1">
    <location>
        <begin position="66"/>
        <end position="84"/>
    </location>
</feature>